<dbReference type="InterPro" id="IPR000504">
    <property type="entry name" value="RRM_dom"/>
</dbReference>
<dbReference type="PROSITE" id="PS50020">
    <property type="entry name" value="WW_DOMAIN_2"/>
    <property type="match status" value="1"/>
</dbReference>
<dbReference type="Proteomes" id="UP000249390">
    <property type="component" value="Unassembled WGS sequence"/>
</dbReference>
<dbReference type="AlphaFoldDB" id="A0A328D290"/>
<feature type="compositionally biased region" description="Basic and acidic residues" evidence="4">
    <location>
        <begin position="59"/>
        <end position="73"/>
    </location>
</feature>
<dbReference type="InterPro" id="IPR035979">
    <property type="entry name" value="RBD_domain_sf"/>
</dbReference>
<dbReference type="InterPro" id="IPR036020">
    <property type="entry name" value="WW_dom_sf"/>
</dbReference>
<keyword evidence="2 3" id="KW-0694">RNA-binding</keyword>
<dbReference type="PROSITE" id="PS50102">
    <property type="entry name" value="RRM"/>
    <property type="match status" value="2"/>
</dbReference>
<dbReference type="SMART" id="SM00360">
    <property type="entry name" value="RRM"/>
    <property type="match status" value="2"/>
</dbReference>
<sequence>MDTRSNGELPCDHPDFHRNYKTTAPSQHSDESIAHNNANHGGRFPGDANQHRRRCHQKPPSEHHDNHSEDRLHQNTRLEPNESVNGAATRNFGHSPHTSGRKRPLPSSQPPLFPDVLEGGGFVKLYVGGVPRTTTEEDIQHIFGEYGHILEIILLKDKKIDQKQVSCFVKYRALDDADRAILALHDRYTIPGAECPLRVRYAEGERERLGNFGEHLHKLYVGGMNRQTSKREIDELFSRYGIIESIFFVRDRDDQKQHRGCAFVQFSRRDMAVAAINALQGTYTMRGCDHPLIVRFADPKKPRSADSRAPSCINQHFGGPMPLNPSSPKQQTVLNTCAALEQAFPSTTASANKSPSDADCEWSEHICPDGYPYYYNCVTCESRWERPEEYAHYEKLEMFEEQQNEQFATQAVSQGLEMDVQRQLSTNESWKLSSSTRVGAHMNASPRVPPACV</sequence>
<dbReference type="CDD" id="cd00201">
    <property type="entry name" value="WW"/>
    <property type="match status" value="1"/>
</dbReference>
<keyword evidence="1" id="KW-0677">Repeat</keyword>
<name>A0A328D290_9ASTE</name>
<evidence type="ECO:0000313" key="7">
    <source>
        <dbReference type="EMBL" id="RAL39907.1"/>
    </source>
</evidence>
<feature type="domain" description="RRM" evidence="6">
    <location>
        <begin position="217"/>
        <end position="299"/>
    </location>
</feature>
<dbReference type="GO" id="GO:0003723">
    <property type="term" value="F:RNA binding"/>
    <property type="evidence" value="ECO:0007669"/>
    <property type="project" value="UniProtKB-UniRule"/>
</dbReference>
<dbReference type="PROSITE" id="PS01159">
    <property type="entry name" value="WW_DOMAIN_1"/>
    <property type="match status" value="1"/>
</dbReference>
<keyword evidence="8" id="KW-1185">Reference proteome</keyword>
<evidence type="ECO:0000256" key="3">
    <source>
        <dbReference type="PROSITE-ProRule" id="PRU00176"/>
    </source>
</evidence>
<dbReference type="Pfam" id="PF00397">
    <property type="entry name" value="WW"/>
    <property type="match status" value="1"/>
</dbReference>
<proteinExistence type="predicted"/>
<evidence type="ECO:0000259" key="5">
    <source>
        <dbReference type="PROSITE" id="PS50020"/>
    </source>
</evidence>
<dbReference type="InterPro" id="IPR012677">
    <property type="entry name" value="Nucleotide-bd_a/b_plait_sf"/>
</dbReference>
<feature type="domain" description="WW" evidence="5">
    <location>
        <begin position="356"/>
        <end position="389"/>
    </location>
</feature>
<dbReference type="SUPFAM" id="SSF54928">
    <property type="entry name" value="RNA-binding domain, RBD"/>
    <property type="match status" value="2"/>
</dbReference>
<dbReference type="Gene3D" id="3.30.70.330">
    <property type="match status" value="2"/>
</dbReference>
<dbReference type="SUPFAM" id="SSF51045">
    <property type="entry name" value="WW domain"/>
    <property type="match status" value="1"/>
</dbReference>
<dbReference type="SMART" id="SM00456">
    <property type="entry name" value="WW"/>
    <property type="match status" value="1"/>
</dbReference>
<gene>
    <name evidence="7" type="ORF">DM860_008047</name>
</gene>
<dbReference type="EMBL" id="NQVE01000195">
    <property type="protein sequence ID" value="RAL39907.1"/>
    <property type="molecule type" value="Genomic_DNA"/>
</dbReference>
<accession>A0A328D290</accession>
<dbReference type="InterPro" id="IPR001202">
    <property type="entry name" value="WW_dom"/>
</dbReference>
<dbReference type="Gene3D" id="2.20.70.10">
    <property type="match status" value="1"/>
</dbReference>
<evidence type="ECO:0008006" key="9">
    <source>
        <dbReference type="Google" id="ProtNLM"/>
    </source>
</evidence>
<evidence type="ECO:0000259" key="6">
    <source>
        <dbReference type="PROSITE" id="PS50102"/>
    </source>
</evidence>
<evidence type="ECO:0000256" key="4">
    <source>
        <dbReference type="SAM" id="MobiDB-lite"/>
    </source>
</evidence>
<evidence type="ECO:0000256" key="1">
    <source>
        <dbReference type="ARBA" id="ARBA00022737"/>
    </source>
</evidence>
<dbReference type="PANTHER" id="PTHR24012">
    <property type="entry name" value="RNA BINDING PROTEIN"/>
    <property type="match status" value="1"/>
</dbReference>
<reference evidence="7 8" key="1">
    <citation type="submission" date="2018-06" db="EMBL/GenBank/DDBJ databases">
        <title>The Genome of Cuscuta australis (Dodder) Provides Insight into the Evolution of Plant Parasitism.</title>
        <authorList>
            <person name="Liu H."/>
        </authorList>
    </citation>
    <scope>NUCLEOTIDE SEQUENCE [LARGE SCALE GENOMIC DNA]</scope>
    <source>
        <strain evidence="8">cv. Yunnan</strain>
        <tissue evidence="7">Vines</tissue>
    </source>
</reference>
<feature type="region of interest" description="Disordered" evidence="4">
    <location>
        <begin position="1"/>
        <end position="113"/>
    </location>
</feature>
<comment type="caution">
    <text evidence="7">The sequence shown here is derived from an EMBL/GenBank/DDBJ whole genome shotgun (WGS) entry which is preliminary data.</text>
</comment>
<protein>
    <recommendedName>
        <fullName evidence="9">Flowering time control protein FCA</fullName>
    </recommendedName>
</protein>
<evidence type="ECO:0000313" key="8">
    <source>
        <dbReference type="Proteomes" id="UP000249390"/>
    </source>
</evidence>
<feature type="compositionally biased region" description="Polar residues" evidence="4">
    <location>
        <begin position="75"/>
        <end position="88"/>
    </location>
</feature>
<dbReference type="Pfam" id="PF00076">
    <property type="entry name" value="RRM_1"/>
    <property type="match status" value="2"/>
</dbReference>
<feature type="domain" description="RRM" evidence="6">
    <location>
        <begin position="123"/>
        <end position="204"/>
    </location>
</feature>
<evidence type="ECO:0000256" key="2">
    <source>
        <dbReference type="ARBA" id="ARBA00022884"/>
    </source>
</evidence>
<feature type="compositionally biased region" description="Basic and acidic residues" evidence="4">
    <location>
        <begin position="1"/>
        <end position="18"/>
    </location>
</feature>
<organism evidence="7 8">
    <name type="scientific">Cuscuta australis</name>
    <dbReference type="NCBI Taxonomy" id="267555"/>
    <lineage>
        <taxon>Eukaryota</taxon>
        <taxon>Viridiplantae</taxon>
        <taxon>Streptophyta</taxon>
        <taxon>Embryophyta</taxon>
        <taxon>Tracheophyta</taxon>
        <taxon>Spermatophyta</taxon>
        <taxon>Magnoliopsida</taxon>
        <taxon>eudicotyledons</taxon>
        <taxon>Gunneridae</taxon>
        <taxon>Pentapetalae</taxon>
        <taxon>asterids</taxon>
        <taxon>lamiids</taxon>
        <taxon>Solanales</taxon>
        <taxon>Convolvulaceae</taxon>
        <taxon>Cuscuteae</taxon>
        <taxon>Cuscuta</taxon>
        <taxon>Cuscuta subgen. Grammica</taxon>
        <taxon>Cuscuta sect. Cleistogrammica</taxon>
    </lineage>
</organism>